<dbReference type="InterPro" id="IPR035906">
    <property type="entry name" value="MetI-like_sf"/>
</dbReference>
<comment type="similarity">
    <text evidence="7">Belongs to the binding-protein-dependent transport system permease family.</text>
</comment>
<evidence type="ECO:0000256" key="2">
    <source>
        <dbReference type="ARBA" id="ARBA00022448"/>
    </source>
</evidence>
<keyword evidence="3" id="KW-1003">Cell membrane</keyword>
<keyword evidence="6 7" id="KW-0472">Membrane</keyword>
<proteinExistence type="inferred from homology"/>
<keyword evidence="4 7" id="KW-0812">Transmembrane</keyword>
<dbReference type="CDD" id="cd06261">
    <property type="entry name" value="TM_PBP2"/>
    <property type="match status" value="1"/>
</dbReference>
<feature type="transmembrane region" description="Helical" evidence="7">
    <location>
        <begin position="172"/>
        <end position="198"/>
    </location>
</feature>
<feature type="transmembrane region" description="Helical" evidence="7">
    <location>
        <begin position="280"/>
        <end position="301"/>
    </location>
</feature>
<keyword evidence="2 7" id="KW-0813">Transport</keyword>
<evidence type="ECO:0000256" key="1">
    <source>
        <dbReference type="ARBA" id="ARBA00004651"/>
    </source>
</evidence>
<dbReference type="PANTHER" id="PTHR43744:SF12">
    <property type="entry name" value="ABC TRANSPORTER PERMEASE PROTEIN MG189-RELATED"/>
    <property type="match status" value="1"/>
</dbReference>
<dbReference type="RefSeq" id="WP_320943655.1">
    <property type="nucleotide sequence ID" value="NZ_BAABEU010000004.1"/>
</dbReference>
<name>A0ABZ0SUN7_9MICO</name>
<dbReference type="PANTHER" id="PTHR43744">
    <property type="entry name" value="ABC TRANSPORTER PERMEASE PROTEIN MG189-RELATED-RELATED"/>
    <property type="match status" value="1"/>
</dbReference>
<evidence type="ECO:0000256" key="5">
    <source>
        <dbReference type="ARBA" id="ARBA00022989"/>
    </source>
</evidence>
<dbReference type="PROSITE" id="PS50928">
    <property type="entry name" value="ABC_TM1"/>
    <property type="match status" value="1"/>
</dbReference>
<gene>
    <name evidence="9" type="ORF">SM116_06570</name>
</gene>
<reference evidence="9 10" key="1">
    <citation type="submission" date="2023-11" db="EMBL/GenBank/DDBJ databases">
        <title>Genome sequence of Microbacterium rhizosphaerae KACC 19337.</title>
        <authorList>
            <person name="Choi H."/>
            <person name="Kim S."/>
            <person name="Kim Y."/>
            <person name="Kwon S.-W."/>
            <person name="Heo J."/>
        </authorList>
    </citation>
    <scope>NUCLEOTIDE SEQUENCE [LARGE SCALE GENOMIC DNA]</scope>
    <source>
        <strain evidence="9 10">KACC 19337</strain>
    </source>
</reference>
<dbReference type="Proteomes" id="UP001323798">
    <property type="component" value="Chromosome"/>
</dbReference>
<feature type="transmembrane region" description="Helical" evidence="7">
    <location>
        <begin position="112"/>
        <end position="133"/>
    </location>
</feature>
<dbReference type="Pfam" id="PF00528">
    <property type="entry name" value="BPD_transp_1"/>
    <property type="match status" value="1"/>
</dbReference>
<keyword evidence="5 7" id="KW-1133">Transmembrane helix</keyword>
<dbReference type="SUPFAM" id="SSF161098">
    <property type="entry name" value="MetI-like"/>
    <property type="match status" value="1"/>
</dbReference>
<dbReference type="Gene3D" id="1.10.3720.10">
    <property type="entry name" value="MetI-like"/>
    <property type="match status" value="1"/>
</dbReference>
<accession>A0ABZ0SUN7</accession>
<keyword evidence="10" id="KW-1185">Reference proteome</keyword>
<feature type="domain" description="ABC transmembrane type-1" evidence="8">
    <location>
        <begin position="108"/>
        <end position="301"/>
    </location>
</feature>
<feature type="transmembrane region" description="Helical" evidence="7">
    <location>
        <begin position="145"/>
        <end position="166"/>
    </location>
</feature>
<evidence type="ECO:0000313" key="10">
    <source>
        <dbReference type="Proteomes" id="UP001323798"/>
    </source>
</evidence>
<evidence type="ECO:0000256" key="3">
    <source>
        <dbReference type="ARBA" id="ARBA00022475"/>
    </source>
</evidence>
<evidence type="ECO:0000313" key="9">
    <source>
        <dbReference type="EMBL" id="WPR90952.1"/>
    </source>
</evidence>
<sequence length="315" mass="34488">MTVTATETMITAGAASKKKIARPRRRLSPGRFLAWALLIAVLVLTLFPFYWMLRTSFSSDKALFTNPTSILPADFTIGPYLRVLGLATPAEAIAEGGSGANVNFLLYLRNSVIYATAVTLGQLLFCSFAAYAFARLRWPGRNAVFFVFLTALMIPGIFTILPNFLLIRDIGLLNTIIGMILPTLLMAPFSIFFLRQFFLGINKEIEEAAKIDGAGHLRIFFRIIVPMSTAPIVTLGILTYISTWNDYFWPLLVGGTEDSRVLTVALGVFKSQTPGGAPDWAGLMAATVIAALPVLILFFLFGRRVVDSIGFSGLK</sequence>
<evidence type="ECO:0000256" key="4">
    <source>
        <dbReference type="ARBA" id="ARBA00022692"/>
    </source>
</evidence>
<comment type="subcellular location">
    <subcellularLocation>
        <location evidence="1 7">Cell membrane</location>
        <topology evidence="1 7">Multi-pass membrane protein</topology>
    </subcellularLocation>
</comment>
<organism evidence="9 10">
    <name type="scientific">Microbacterium rhizosphaerae</name>
    <dbReference type="NCBI Taxonomy" id="1678237"/>
    <lineage>
        <taxon>Bacteria</taxon>
        <taxon>Bacillati</taxon>
        <taxon>Actinomycetota</taxon>
        <taxon>Actinomycetes</taxon>
        <taxon>Micrococcales</taxon>
        <taxon>Microbacteriaceae</taxon>
        <taxon>Microbacterium</taxon>
    </lineage>
</organism>
<evidence type="ECO:0000256" key="7">
    <source>
        <dbReference type="RuleBase" id="RU363032"/>
    </source>
</evidence>
<feature type="transmembrane region" description="Helical" evidence="7">
    <location>
        <begin position="219"/>
        <end position="241"/>
    </location>
</feature>
<dbReference type="InterPro" id="IPR000515">
    <property type="entry name" value="MetI-like"/>
</dbReference>
<feature type="transmembrane region" description="Helical" evidence="7">
    <location>
        <begin position="32"/>
        <end position="53"/>
    </location>
</feature>
<dbReference type="EMBL" id="CP139368">
    <property type="protein sequence ID" value="WPR90952.1"/>
    <property type="molecule type" value="Genomic_DNA"/>
</dbReference>
<protein>
    <submittedName>
        <fullName evidence="9">Carbohydrate ABC transporter permease</fullName>
    </submittedName>
</protein>
<evidence type="ECO:0000256" key="6">
    <source>
        <dbReference type="ARBA" id="ARBA00023136"/>
    </source>
</evidence>
<evidence type="ECO:0000259" key="8">
    <source>
        <dbReference type="PROSITE" id="PS50928"/>
    </source>
</evidence>